<dbReference type="EMBL" id="JARMAB010000009">
    <property type="protein sequence ID" value="MED1203027.1"/>
    <property type="molecule type" value="Genomic_DNA"/>
</dbReference>
<evidence type="ECO:0000313" key="7">
    <source>
        <dbReference type="EMBL" id="MED1203027.1"/>
    </source>
</evidence>
<evidence type="ECO:0000256" key="5">
    <source>
        <dbReference type="ARBA" id="ARBA00023136"/>
    </source>
</evidence>
<feature type="transmembrane region" description="Helical" evidence="6">
    <location>
        <begin position="91"/>
        <end position="113"/>
    </location>
</feature>
<evidence type="ECO:0000256" key="6">
    <source>
        <dbReference type="SAM" id="Phobius"/>
    </source>
</evidence>
<organism evidence="7 8">
    <name type="scientific">Heyndrickxia acidicola</name>
    <dbReference type="NCBI Taxonomy" id="209389"/>
    <lineage>
        <taxon>Bacteria</taxon>
        <taxon>Bacillati</taxon>
        <taxon>Bacillota</taxon>
        <taxon>Bacilli</taxon>
        <taxon>Bacillales</taxon>
        <taxon>Bacillaceae</taxon>
        <taxon>Heyndrickxia</taxon>
    </lineage>
</organism>
<comment type="subcellular location">
    <subcellularLocation>
        <location evidence="1">Cell membrane</location>
        <topology evidence="1">Multi-pass membrane protein</topology>
    </subcellularLocation>
</comment>
<evidence type="ECO:0000256" key="4">
    <source>
        <dbReference type="ARBA" id="ARBA00022989"/>
    </source>
</evidence>
<comment type="caution">
    <text evidence="7">The sequence shown here is derived from an EMBL/GenBank/DDBJ whole genome shotgun (WGS) entry which is preliminary data.</text>
</comment>
<evidence type="ECO:0000256" key="1">
    <source>
        <dbReference type="ARBA" id="ARBA00004651"/>
    </source>
</evidence>
<dbReference type="InterPro" id="IPR005538">
    <property type="entry name" value="LrgA/CidA"/>
</dbReference>
<accession>A0ABU6MIE8</accession>
<dbReference type="PANTHER" id="PTHR33931">
    <property type="entry name" value="HOLIN-LIKE PROTEIN CIDA-RELATED"/>
    <property type="match status" value="1"/>
</dbReference>
<keyword evidence="4 6" id="KW-1133">Transmembrane helix</keyword>
<dbReference type="PANTHER" id="PTHR33931:SF2">
    <property type="entry name" value="HOLIN-LIKE PROTEIN CIDA"/>
    <property type="match status" value="1"/>
</dbReference>
<keyword evidence="5 6" id="KW-0472">Membrane</keyword>
<name>A0ABU6MIE8_9BACI</name>
<evidence type="ECO:0000256" key="2">
    <source>
        <dbReference type="ARBA" id="ARBA00022475"/>
    </source>
</evidence>
<evidence type="ECO:0000313" key="8">
    <source>
        <dbReference type="Proteomes" id="UP001341444"/>
    </source>
</evidence>
<sequence>MKIITKIMQVCFLYILLIIGNFLSSVLYLPIPGSIIGLFLLFLLLSLKVIKVAWVDLGATWLLSELLLFFVPSAVGIVQYKQIMGIQGIKIVLVIILSTLVVMAFTGLSAEILSKFRRGGKRGTASADR</sequence>
<gene>
    <name evidence="7" type="ORF">P4T90_07955</name>
</gene>
<keyword evidence="2" id="KW-1003">Cell membrane</keyword>
<feature type="transmembrane region" description="Helical" evidence="6">
    <location>
        <begin position="61"/>
        <end position="79"/>
    </location>
</feature>
<reference evidence="7 8" key="1">
    <citation type="submission" date="2023-03" db="EMBL/GenBank/DDBJ databases">
        <title>Bacillus Genome Sequencing.</title>
        <authorList>
            <person name="Dunlap C."/>
        </authorList>
    </citation>
    <scope>NUCLEOTIDE SEQUENCE [LARGE SCALE GENOMIC DNA]</scope>
    <source>
        <strain evidence="7 8">B-23453</strain>
    </source>
</reference>
<dbReference type="Proteomes" id="UP001341444">
    <property type="component" value="Unassembled WGS sequence"/>
</dbReference>
<keyword evidence="3 6" id="KW-0812">Transmembrane</keyword>
<keyword evidence="8" id="KW-1185">Reference proteome</keyword>
<dbReference type="NCBIfam" id="NF002460">
    <property type="entry name" value="PRK01658.1"/>
    <property type="match status" value="1"/>
</dbReference>
<feature type="transmembrane region" description="Helical" evidence="6">
    <location>
        <begin position="12"/>
        <end position="29"/>
    </location>
</feature>
<dbReference type="Pfam" id="PF03788">
    <property type="entry name" value="LrgA"/>
    <property type="match status" value="1"/>
</dbReference>
<dbReference type="RefSeq" id="WP_066266126.1">
    <property type="nucleotide sequence ID" value="NZ_JARMAB010000009.1"/>
</dbReference>
<protein>
    <submittedName>
        <fullName evidence="7">CidA/LrgA family holin-like protein</fullName>
    </submittedName>
</protein>
<proteinExistence type="predicted"/>
<evidence type="ECO:0000256" key="3">
    <source>
        <dbReference type="ARBA" id="ARBA00022692"/>
    </source>
</evidence>